<organism evidence="4 5">
    <name type="scientific">Aquibacillus koreensis</name>
    <dbReference type="NCBI Taxonomy" id="279446"/>
    <lineage>
        <taxon>Bacteria</taxon>
        <taxon>Bacillati</taxon>
        <taxon>Bacillota</taxon>
        <taxon>Bacilli</taxon>
        <taxon>Bacillales</taxon>
        <taxon>Bacillaceae</taxon>
        <taxon>Aquibacillus</taxon>
    </lineage>
</organism>
<reference evidence="4" key="1">
    <citation type="submission" date="2022-06" db="EMBL/GenBank/DDBJ databases">
        <title>Aquibacillus sp. a new bacterium isolated from soil saline samples.</title>
        <authorList>
            <person name="Galisteo C."/>
            <person name="De La Haba R."/>
            <person name="Sanchez-Porro C."/>
            <person name="Ventosa A."/>
        </authorList>
    </citation>
    <scope>NUCLEOTIDE SEQUENCE</scope>
    <source>
        <strain evidence="4">JCM 12387</strain>
    </source>
</reference>
<feature type="domain" description="PepSY" evidence="1">
    <location>
        <begin position="374"/>
        <end position="434"/>
    </location>
</feature>
<dbReference type="InterPro" id="IPR025711">
    <property type="entry name" value="PepSY"/>
</dbReference>
<dbReference type="Pfam" id="PF20769">
    <property type="entry name" value="YPEB_N"/>
    <property type="match status" value="1"/>
</dbReference>
<proteinExistence type="predicted"/>
<gene>
    <name evidence="4" type="primary">ypeB</name>
    <name evidence="4" type="ORF">NC661_00430</name>
</gene>
<evidence type="ECO:0000259" key="1">
    <source>
        <dbReference type="Pfam" id="PF03413"/>
    </source>
</evidence>
<accession>A0A9X3WFH9</accession>
<evidence type="ECO:0000313" key="4">
    <source>
        <dbReference type="EMBL" id="MDC3418850.1"/>
    </source>
</evidence>
<dbReference type="Pfam" id="PF14620">
    <property type="entry name" value="YPEB_PepSY1-2"/>
    <property type="match status" value="1"/>
</dbReference>
<evidence type="ECO:0000313" key="5">
    <source>
        <dbReference type="Proteomes" id="UP001145072"/>
    </source>
</evidence>
<dbReference type="EMBL" id="JAMQJZ010000001">
    <property type="protein sequence ID" value="MDC3418850.1"/>
    <property type="molecule type" value="Genomic_DNA"/>
</dbReference>
<dbReference type="Pfam" id="PF03413">
    <property type="entry name" value="PepSY"/>
    <property type="match status" value="1"/>
</dbReference>
<dbReference type="NCBIfam" id="TIGR02889">
    <property type="entry name" value="spore_YpeB"/>
    <property type="match status" value="1"/>
</dbReference>
<feature type="domain" description="Sporulation protein YpeB PepSY1 and PepSY2" evidence="2">
    <location>
        <begin position="180"/>
        <end position="369"/>
    </location>
</feature>
<comment type="caution">
    <text evidence="4">The sequence shown here is derived from an EMBL/GenBank/DDBJ whole genome shotgun (WGS) entry which is preliminary data.</text>
</comment>
<evidence type="ECO:0000259" key="2">
    <source>
        <dbReference type="Pfam" id="PF14620"/>
    </source>
</evidence>
<name>A0A9X3WFH9_9BACI</name>
<protein>
    <submittedName>
        <fullName evidence="4">Germination protein YpeB</fullName>
    </submittedName>
</protein>
<keyword evidence="5" id="KW-1185">Reference proteome</keyword>
<dbReference type="InterPro" id="IPR014239">
    <property type="entry name" value="YpeB_PepSY1-2"/>
</dbReference>
<feature type="domain" description="Sporulation protein YpeB N-terminal" evidence="3">
    <location>
        <begin position="27"/>
        <end position="162"/>
    </location>
</feature>
<evidence type="ECO:0000259" key="3">
    <source>
        <dbReference type="Pfam" id="PF20769"/>
    </source>
</evidence>
<dbReference type="Proteomes" id="UP001145072">
    <property type="component" value="Unassembled WGS sequence"/>
</dbReference>
<dbReference type="RefSeq" id="WP_259871129.1">
    <property type="nucleotide sequence ID" value="NZ_JAMQJZ010000001.1"/>
</dbReference>
<dbReference type="GO" id="GO:0009847">
    <property type="term" value="P:spore germination"/>
    <property type="evidence" value="ECO:0007669"/>
    <property type="project" value="InterPro"/>
</dbReference>
<dbReference type="InterPro" id="IPR048402">
    <property type="entry name" value="YpeB_N"/>
</dbReference>
<sequence>MVRWILIAVLAVGVTATGIWGYQEHQEKNAILVQAENSYQRSFHDLTYHMDLLHDKIGTTLAMNTKEQLSPQLVEVWRLTSEAHSDVGQLPLALLPFNKTEEFLSKIGEFSYKVAVRDLENEPLSDEEVETLQSLYETSADIEKELRNVQHMVLEENLRWMDVQLALATNDQQADNTIIDGFETVEKTVSSYSEGNFGPSLTGTSKENHEYQFINGNEISEEEAREKAKEIFRINNDTDLTVAESGEGANVAVYSMSYDNEDKHGYMDISQKGGHPISLIVNREVGEQKISLYEGMETAATYLDEEGFENLEAFQSSQYDHVGVYNFIYKQDDVRIYPDSIQVKVALDNGDILGLSTRDYFRNHQERDLVAPELSLDEARDKVNPNVEIQEEHVSVIDNNLGEEVLTYEFLGTLGNDSYRIFIDANTGVEVKVEKLDPAEARL</sequence>
<dbReference type="AlphaFoldDB" id="A0A9X3WFH9"/>